<gene>
    <name evidence="1" type="ORF">AT9943_LOCUS6304</name>
</gene>
<organism evidence="1 2">
    <name type="scientific">Arabidopsis thaliana</name>
    <name type="common">Mouse-ear cress</name>
    <dbReference type="NCBI Taxonomy" id="3702"/>
    <lineage>
        <taxon>Eukaryota</taxon>
        <taxon>Viridiplantae</taxon>
        <taxon>Streptophyta</taxon>
        <taxon>Embryophyta</taxon>
        <taxon>Tracheophyta</taxon>
        <taxon>Spermatophyta</taxon>
        <taxon>Magnoliopsida</taxon>
        <taxon>eudicotyledons</taxon>
        <taxon>Gunneridae</taxon>
        <taxon>Pentapetalae</taxon>
        <taxon>rosids</taxon>
        <taxon>malvids</taxon>
        <taxon>Brassicales</taxon>
        <taxon>Brassicaceae</taxon>
        <taxon>Camelineae</taxon>
        <taxon>Arabidopsis</taxon>
    </lineage>
</organism>
<name>A0A7G2E5B0_ARATH</name>
<protein>
    <submittedName>
        <fullName evidence="1">(thale cress) hypothetical protein</fullName>
    </submittedName>
</protein>
<evidence type="ECO:0000313" key="1">
    <source>
        <dbReference type="EMBL" id="CAD5318064.1"/>
    </source>
</evidence>
<dbReference type="Proteomes" id="UP000516314">
    <property type="component" value="Chromosome 2"/>
</dbReference>
<evidence type="ECO:0000313" key="2">
    <source>
        <dbReference type="Proteomes" id="UP000516314"/>
    </source>
</evidence>
<sequence>MMCALLHVHGGMELMNVGMTACTRGITMEAVLMDDVVAKSDRNQ</sequence>
<accession>A0A7G2E5B0</accession>
<reference evidence="1 2" key="1">
    <citation type="submission" date="2020-09" db="EMBL/GenBank/DDBJ databases">
        <authorList>
            <person name="Ashkenazy H."/>
        </authorList>
    </citation>
    <scope>NUCLEOTIDE SEQUENCE [LARGE SCALE GENOMIC DNA]</scope>
    <source>
        <strain evidence="2">cv. Cdm-0</strain>
    </source>
</reference>
<dbReference type="EMBL" id="LR881467">
    <property type="protein sequence ID" value="CAD5318064.1"/>
    <property type="molecule type" value="Genomic_DNA"/>
</dbReference>
<proteinExistence type="predicted"/>
<dbReference type="AlphaFoldDB" id="A0A7G2E5B0"/>